<dbReference type="KEGG" id="pnt:G5B91_07660"/>
<proteinExistence type="predicted"/>
<feature type="transmembrane region" description="Helical" evidence="1">
    <location>
        <begin position="28"/>
        <end position="46"/>
    </location>
</feature>
<dbReference type="AlphaFoldDB" id="A0A6G6ISN6"/>
<protein>
    <submittedName>
        <fullName evidence="2">Uncharacterized protein</fullName>
    </submittedName>
</protein>
<keyword evidence="1" id="KW-1133">Transmembrane helix</keyword>
<organism evidence="2 3">
    <name type="scientific">Pseudomonas nitroreducens</name>
    <dbReference type="NCBI Taxonomy" id="46680"/>
    <lineage>
        <taxon>Bacteria</taxon>
        <taxon>Pseudomonadati</taxon>
        <taxon>Pseudomonadota</taxon>
        <taxon>Gammaproteobacteria</taxon>
        <taxon>Pseudomonadales</taxon>
        <taxon>Pseudomonadaceae</taxon>
        <taxon>Pseudomonas</taxon>
    </lineage>
</organism>
<keyword evidence="1" id="KW-0472">Membrane</keyword>
<dbReference type="Proteomes" id="UP000501063">
    <property type="component" value="Chromosome"/>
</dbReference>
<evidence type="ECO:0000256" key="1">
    <source>
        <dbReference type="SAM" id="Phobius"/>
    </source>
</evidence>
<evidence type="ECO:0000313" key="2">
    <source>
        <dbReference type="EMBL" id="QIE86145.1"/>
    </source>
</evidence>
<accession>A0A6G6ISN6</accession>
<name>A0A6G6ISN6_PSENT</name>
<dbReference type="RefSeq" id="WP_157837693.1">
    <property type="nucleotide sequence ID" value="NZ_CAMIIC010000076.1"/>
</dbReference>
<dbReference type="EMBL" id="CP049140">
    <property type="protein sequence ID" value="QIE86145.1"/>
    <property type="molecule type" value="Genomic_DNA"/>
</dbReference>
<gene>
    <name evidence="2" type="ORF">G5B91_07660</name>
</gene>
<keyword evidence="1" id="KW-0812">Transmembrane</keyword>
<sequence length="57" mass="6230">MKAIYLLIALVLAFTFFSRQIAEFTGGLVVVLLFVLLLVTLFKPLLSASAGKAKKED</sequence>
<reference evidence="2 3" key="1">
    <citation type="submission" date="2020-02" db="EMBL/GenBank/DDBJ databases">
        <title>Integrative conjugative elements (ICEs) and plasmids drive adaptation of Pseudomonas nitroreducens strain HBP1 to wastewater environment.</title>
        <authorList>
            <person name="Sentchilo V."/>
            <person name="Carraro N."/>
            <person name="Bertelli C."/>
            <person name="van der Meer J.R."/>
        </authorList>
    </citation>
    <scope>NUCLEOTIDE SEQUENCE [LARGE SCALE GENOMIC DNA]</scope>
    <source>
        <strain evidence="2 3">HBP1</strain>
    </source>
</reference>
<evidence type="ECO:0000313" key="3">
    <source>
        <dbReference type="Proteomes" id="UP000501063"/>
    </source>
</evidence>